<dbReference type="Proteomes" id="UP001642484">
    <property type="component" value="Unassembled WGS sequence"/>
</dbReference>
<protein>
    <submittedName>
        <fullName evidence="1">Uncharacterized protein</fullName>
    </submittedName>
</protein>
<name>A0ABP0M6Y7_9DINO</name>
<dbReference type="EMBL" id="CAXAMN010016069">
    <property type="protein sequence ID" value="CAK9047264.1"/>
    <property type="molecule type" value="Genomic_DNA"/>
</dbReference>
<gene>
    <name evidence="1" type="ORF">CCMP2556_LOCUS24471</name>
</gene>
<proteinExistence type="predicted"/>
<dbReference type="Pfam" id="PF10294">
    <property type="entry name" value="Methyltransf_16"/>
    <property type="match status" value="1"/>
</dbReference>
<sequence length="288" mass="30982">DEEAMDRVMWTPVVGSSAQQAISALRDAFGVLGVWPAAWLAAQRVRMTRGRGGPGRPLRMLELGCGSGLPSLCALALGVEVVATDLEELPLLLLKAAYDAQELPGHLEVQQLDVLAAISTSRSSSTCPSDVQRFDVIVCSDCLYKSAVARAIGLLIGRALLSYPMTRIVVTDANRQGRNDFLDELDSVLGLSLAGAKPPYFQAMPVPTWAAADETDPFDGSMPQEVGLPWRPAEAPSLLTHCIHRGCGRSSGHDSRSGDTVTRYKRSGMHKTMAAPVPLRLHLREKAL</sequence>
<dbReference type="Gene3D" id="3.40.50.150">
    <property type="entry name" value="Vaccinia Virus protein VP39"/>
    <property type="match status" value="1"/>
</dbReference>
<feature type="non-terminal residue" evidence="1">
    <location>
        <position position="1"/>
    </location>
</feature>
<organism evidence="1 2">
    <name type="scientific">Durusdinium trenchii</name>
    <dbReference type="NCBI Taxonomy" id="1381693"/>
    <lineage>
        <taxon>Eukaryota</taxon>
        <taxon>Sar</taxon>
        <taxon>Alveolata</taxon>
        <taxon>Dinophyceae</taxon>
        <taxon>Suessiales</taxon>
        <taxon>Symbiodiniaceae</taxon>
        <taxon>Durusdinium</taxon>
    </lineage>
</organism>
<keyword evidence="2" id="KW-1185">Reference proteome</keyword>
<evidence type="ECO:0000313" key="2">
    <source>
        <dbReference type="Proteomes" id="UP001642484"/>
    </source>
</evidence>
<dbReference type="SUPFAM" id="SSF53335">
    <property type="entry name" value="S-adenosyl-L-methionine-dependent methyltransferases"/>
    <property type="match status" value="1"/>
</dbReference>
<dbReference type="PANTHER" id="PTHR14614:SF163">
    <property type="entry name" value="METHYLTRANSFERASE SMALL DOMAIN-CONTAINING PROTEIN"/>
    <property type="match status" value="1"/>
</dbReference>
<comment type="caution">
    <text evidence="1">The sequence shown here is derived from an EMBL/GenBank/DDBJ whole genome shotgun (WGS) entry which is preliminary data.</text>
</comment>
<dbReference type="InterPro" id="IPR029063">
    <property type="entry name" value="SAM-dependent_MTases_sf"/>
</dbReference>
<dbReference type="InterPro" id="IPR019410">
    <property type="entry name" value="Methyltransf_16"/>
</dbReference>
<reference evidence="1 2" key="1">
    <citation type="submission" date="2024-02" db="EMBL/GenBank/DDBJ databases">
        <authorList>
            <person name="Chen Y."/>
            <person name="Shah S."/>
            <person name="Dougan E. K."/>
            <person name="Thang M."/>
            <person name="Chan C."/>
        </authorList>
    </citation>
    <scope>NUCLEOTIDE SEQUENCE [LARGE SCALE GENOMIC DNA]</scope>
</reference>
<dbReference type="PANTHER" id="PTHR14614">
    <property type="entry name" value="HEPATOCELLULAR CARCINOMA-ASSOCIATED ANTIGEN"/>
    <property type="match status" value="1"/>
</dbReference>
<accession>A0ABP0M6Y7</accession>
<evidence type="ECO:0000313" key="1">
    <source>
        <dbReference type="EMBL" id="CAK9047264.1"/>
    </source>
</evidence>